<evidence type="ECO:0000313" key="9">
    <source>
        <dbReference type="EMBL" id="KKS48271.1"/>
    </source>
</evidence>
<dbReference type="Proteomes" id="UP000034036">
    <property type="component" value="Unassembled WGS sequence"/>
</dbReference>
<dbReference type="SUPFAM" id="SSF144083">
    <property type="entry name" value="Magnesium transport protein CorA, transmembrane region"/>
    <property type="match status" value="1"/>
</dbReference>
<dbReference type="InterPro" id="IPR045861">
    <property type="entry name" value="CorA_cytoplasmic_dom"/>
</dbReference>
<dbReference type="AlphaFoldDB" id="A0A0G1BPV8"/>
<feature type="transmembrane region" description="Helical" evidence="8">
    <location>
        <begin position="280"/>
        <end position="298"/>
    </location>
</feature>
<keyword evidence="4" id="KW-1003">Cell membrane</keyword>
<evidence type="ECO:0000256" key="2">
    <source>
        <dbReference type="ARBA" id="ARBA00009765"/>
    </source>
</evidence>
<dbReference type="GO" id="GO:0015087">
    <property type="term" value="F:cobalt ion transmembrane transporter activity"/>
    <property type="evidence" value="ECO:0007669"/>
    <property type="project" value="TreeGrafter"/>
</dbReference>
<protein>
    <submittedName>
        <fullName evidence="9">Mg2 transporter protein CorA family protein</fullName>
    </submittedName>
</protein>
<keyword evidence="5 8" id="KW-0812">Transmembrane</keyword>
<dbReference type="GO" id="GO:0050897">
    <property type="term" value="F:cobalt ion binding"/>
    <property type="evidence" value="ECO:0007669"/>
    <property type="project" value="TreeGrafter"/>
</dbReference>
<evidence type="ECO:0000256" key="7">
    <source>
        <dbReference type="ARBA" id="ARBA00023136"/>
    </source>
</evidence>
<comment type="similarity">
    <text evidence="2">Belongs to the CorA metal ion transporter (MIT) (TC 1.A.35) family.</text>
</comment>
<evidence type="ECO:0000256" key="4">
    <source>
        <dbReference type="ARBA" id="ARBA00022475"/>
    </source>
</evidence>
<reference evidence="9 10" key="1">
    <citation type="journal article" date="2015" name="Nature">
        <title>rRNA introns, odd ribosomes, and small enigmatic genomes across a large radiation of phyla.</title>
        <authorList>
            <person name="Brown C.T."/>
            <person name="Hug L.A."/>
            <person name="Thomas B.C."/>
            <person name="Sharon I."/>
            <person name="Castelle C.J."/>
            <person name="Singh A."/>
            <person name="Wilkins M.J."/>
            <person name="Williams K.H."/>
            <person name="Banfield J.F."/>
        </authorList>
    </citation>
    <scope>NUCLEOTIDE SEQUENCE [LARGE SCALE GENOMIC DNA]</scope>
</reference>
<evidence type="ECO:0000256" key="1">
    <source>
        <dbReference type="ARBA" id="ARBA00004651"/>
    </source>
</evidence>
<proteinExistence type="inferred from homology"/>
<evidence type="ECO:0000256" key="3">
    <source>
        <dbReference type="ARBA" id="ARBA00022448"/>
    </source>
</evidence>
<dbReference type="GO" id="GO:0000287">
    <property type="term" value="F:magnesium ion binding"/>
    <property type="evidence" value="ECO:0007669"/>
    <property type="project" value="TreeGrafter"/>
</dbReference>
<dbReference type="InterPro" id="IPR045863">
    <property type="entry name" value="CorA_TM1_TM2"/>
</dbReference>
<dbReference type="InterPro" id="IPR002523">
    <property type="entry name" value="MgTranspt_CorA/ZnTranspt_ZntB"/>
</dbReference>
<dbReference type="PANTHER" id="PTHR46494:SF1">
    <property type="entry name" value="CORA FAMILY METAL ION TRANSPORTER (EUROFUNG)"/>
    <property type="match status" value="1"/>
</dbReference>
<dbReference type="EMBL" id="LCDF01000010">
    <property type="protein sequence ID" value="KKS48271.1"/>
    <property type="molecule type" value="Genomic_DNA"/>
</dbReference>
<evidence type="ECO:0000313" key="10">
    <source>
        <dbReference type="Proteomes" id="UP000034036"/>
    </source>
</evidence>
<organism evidence="9 10">
    <name type="scientific">Candidatus Giovannonibacteria bacterium GW2011_GWF2_42_19</name>
    <dbReference type="NCBI Taxonomy" id="1618659"/>
    <lineage>
        <taxon>Bacteria</taxon>
        <taxon>Candidatus Giovannoniibacteriota</taxon>
    </lineage>
</organism>
<dbReference type="CDD" id="cd12822">
    <property type="entry name" value="TmCorA-like"/>
    <property type="match status" value="1"/>
</dbReference>
<keyword evidence="7 8" id="KW-0472">Membrane</keyword>
<sequence length="304" mass="35459">MIARIDYHGFALIDAHNPTPDEVLKLSKELDIHASVSEDLKRSTIRPRVDSFSSHLYLVLHLPLFDEKNRAHRSREVDIVVGKNYLLTVHFDPIEPVTEFFNDCELDLALRERLFSVGGAEVLHRMWRRFYLSLFAELDHIQRKIDRIEERVFNGHEKELIEDISLLRRDILDFSRSLRPHETVLESLKKTGPKFFGEDFLKHLEDLDGIYRRIMVLLENDKDTLEALYDTNDSLITHRSNEIVKTLTMLALLTFPLTLIAAVFAIDAKARPIVGRANDFWIIVGIMFITVGGMLAFFKYRRWL</sequence>
<comment type="subcellular location">
    <subcellularLocation>
        <location evidence="1">Cell membrane</location>
        <topology evidence="1">Multi-pass membrane protein</topology>
    </subcellularLocation>
</comment>
<evidence type="ECO:0000256" key="5">
    <source>
        <dbReference type="ARBA" id="ARBA00022692"/>
    </source>
</evidence>
<dbReference type="Pfam" id="PF01544">
    <property type="entry name" value="CorA"/>
    <property type="match status" value="1"/>
</dbReference>
<dbReference type="GO" id="GO:0015095">
    <property type="term" value="F:magnesium ion transmembrane transporter activity"/>
    <property type="evidence" value="ECO:0007669"/>
    <property type="project" value="TreeGrafter"/>
</dbReference>
<evidence type="ECO:0000256" key="6">
    <source>
        <dbReference type="ARBA" id="ARBA00022989"/>
    </source>
</evidence>
<feature type="transmembrane region" description="Helical" evidence="8">
    <location>
        <begin position="247"/>
        <end position="268"/>
    </location>
</feature>
<accession>A0A0G1BPV8</accession>
<dbReference type="PANTHER" id="PTHR46494">
    <property type="entry name" value="CORA FAMILY METAL ION TRANSPORTER (EUROFUNG)"/>
    <property type="match status" value="1"/>
</dbReference>
<keyword evidence="6 8" id="KW-1133">Transmembrane helix</keyword>
<name>A0A0G1BPV8_9BACT</name>
<dbReference type="SUPFAM" id="SSF143865">
    <property type="entry name" value="CorA soluble domain-like"/>
    <property type="match status" value="1"/>
</dbReference>
<dbReference type="GO" id="GO:0005886">
    <property type="term" value="C:plasma membrane"/>
    <property type="evidence" value="ECO:0007669"/>
    <property type="project" value="UniProtKB-SubCell"/>
</dbReference>
<gene>
    <name evidence="9" type="ORF">UV11_C0010G0002</name>
</gene>
<dbReference type="Gene3D" id="1.20.58.340">
    <property type="entry name" value="Magnesium transport protein CorA, transmembrane region"/>
    <property type="match status" value="2"/>
</dbReference>
<dbReference type="STRING" id="1618659.UV11_C0010G0002"/>
<dbReference type="Gene3D" id="3.30.460.20">
    <property type="entry name" value="CorA soluble domain-like"/>
    <property type="match status" value="1"/>
</dbReference>
<keyword evidence="3" id="KW-0813">Transport</keyword>
<evidence type="ECO:0000256" key="8">
    <source>
        <dbReference type="SAM" id="Phobius"/>
    </source>
</evidence>
<comment type="caution">
    <text evidence="9">The sequence shown here is derived from an EMBL/GenBank/DDBJ whole genome shotgun (WGS) entry which is preliminary data.</text>
</comment>